<name>X1QJP8_9ZZZZ</name>
<dbReference type="Pfam" id="PF11977">
    <property type="entry name" value="RNase_Zc3h12a"/>
    <property type="match status" value="1"/>
</dbReference>
<dbReference type="Gene3D" id="3.40.50.11980">
    <property type="match status" value="1"/>
</dbReference>
<protein>
    <recommendedName>
        <fullName evidence="1">RNase NYN domain-containing protein</fullName>
    </recommendedName>
</protein>
<gene>
    <name evidence="2" type="ORF">S12H4_02793</name>
</gene>
<evidence type="ECO:0000313" key="2">
    <source>
        <dbReference type="EMBL" id="GAI68453.1"/>
    </source>
</evidence>
<organism evidence="2">
    <name type="scientific">marine sediment metagenome</name>
    <dbReference type="NCBI Taxonomy" id="412755"/>
    <lineage>
        <taxon>unclassified sequences</taxon>
        <taxon>metagenomes</taxon>
        <taxon>ecological metagenomes</taxon>
    </lineage>
</organism>
<reference evidence="2" key="1">
    <citation type="journal article" date="2014" name="Front. Microbiol.">
        <title>High frequency of phylogenetically diverse reductive dehalogenase-homologous genes in deep subseafloor sedimentary metagenomes.</title>
        <authorList>
            <person name="Kawai M."/>
            <person name="Futagami T."/>
            <person name="Toyoda A."/>
            <person name="Takaki Y."/>
            <person name="Nishi S."/>
            <person name="Hori S."/>
            <person name="Arai W."/>
            <person name="Tsubouchi T."/>
            <person name="Morono Y."/>
            <person name="Uchiyama I."/>
            <person name="Ito T."/>
            <person name="Fujiyama A."/>
            <person name="Inagaki F."/>
            <person name="Takami H."/>
        </authorList>
    </citation>
    <scope>NUCLEOTIDE SEQUENCE</scope>
    <source>
        <strain evidence="2">Expedition CK06-06</strain>
    </source>
</reference>
<feature type="domain" description="RNase NYN" evidence="1">
    <location>
        <begin position="7"/>
        <end position="127"/>
    </location>
</feature>
<proteinExistence type="predicted"/>
<comment type="caution">
    <text evidence="2">The sequence shown here is derived from an EMBL/GenBank/DDBJ whole genome shotgun (WGS) entry which is preliminary data.</text>
</comment>
<sequence length="133" mass="15749">MLKLKPKIIIDISNIAGHYNESPPKMKNIHIMYDTLKYKYWIIGIADWKLYDCIDCIESYKYYLKRRIIVEAPPGIIADILIIMMAKINDCLILTNDKLRDHEDLIPSKSWLKNRRITFNIIKGEFQTHLPNK</sequence>
<dbReference type="AlphaFoldDB" id="X1QJP8"/>
<evidence type="ECO:0000259" key="1">
    <source>
        <dbReference type="Pfam" id="PF11977"/>
    </source>
</evidence>
<dbReference type="EMBL" id="BARW01000725">
    <property type="protein sequence ID" value="GAI68453.1"/>
    <property type="molecule type" value="Genomic_DNA"/>
</dbReference>
<dbReference type="InterPro" id="IPR021869">
    <property type="entry name" value="RNase_Zc3h12_NYN"/>
</dbReference>
<accession>X1QJP8</accession>